<gene>
    <name evidence="5" type="ORF">GCM10017581_056820</name>
</gene>
<dbReference type="RefSeq" id="WP_261960429.1">
    <property type="nucleotide sequence ID" value="NZ_BAAAXA010000001.1"/>
</dbReference>
<protein>
    <submittedName>
        <fullName evidence="5">ABC transporter</fullName>
    </submittedName>
</protein>
<dbReference type="CDD" id="cd03255">
    <property type="entry name" value="ABC_MJ0796_LolCDE_FtsE"/>
    <property type="match status" value="1"/>
</dbReference>
<dbReference type="InterPro" id="IPR003593">
    <property type="entry name" value="AAA+_ATPase"/>
</dbReference>
<dbReference type="GO" id="GO:0022857">
    <property type="term" value="F:transmembrane transporter activity"/>
    <property type="evidence" value="ECO:0007669"/>
    <property type="project" value="TreeGrafter"/>
</dbReference>
<evidence type="ECO:0000313" key="5">
    <source>
        <dbReference type="EMBL" id="GLL03936.1"/>
    </source>
</evidence>
<dbReference type="Gene3D" id="3.40.50.300">
    <property type="entry name" value="P-loop containing nucleotide triphosphate hydrolases"/>
    <property type="match status" value="1"/>
</dbReference>
<dbReference type="Pfam" id="PF00005">
    <property type="entry name" value="ABC_tran"/>
    <property type="match status" value="1"/>
</dbReference>
<keyword evidence="6" id="KW-1185">Reference proteome</keyword>
<dbReference type="EMBL" id="BSFP01000039">
    <property type="protein sequence ID" value="GLL03936.1"/>
    <property type="molecule type" value="Genomic_DNA"/>
</dbReference>
<comment type="caution">
    <text evidence="5">The sequence shown here is derived from an EMBL/GenBank/DDBJ whole genome shotgun (WGS) entry which is preliminary data.</text>
</comment>
<dbReference type="PANTHER" id="PTHR24220">
    <property type="entry name" value="IMPORT ATP-BINDING PROTEIN"/>
    <property type="match status" value="1"/>
</dbReference>
<dbReference type="Proteomes" id="UP001143480">
    <property type="component" value="Unassembled WGS sequence"/>
</dbReference>
<name>A0A9W6KP79_9ACTN</name>
<dbReference type="PROSITE" id="PS50893">
    <property type="entry name" value="ABC_TRANSPORTER_2"/>
    <property type="match status" value="1"/>
</dbReference>
<keyword evidence="1" id="KW-0813">Transport</keyword>
<evidence type="ECO:0000259" key="4">
    <source>
        <dbReference type="PROSITE" id="PS50893"/>
    </source>
</evidence>
<dbReference type="InterPro" id="IPR015854">
    <property type="entry name" value="ABC_transpr_LolD-like"/>
</dbReference>
<dbReference type="AlphaFoldDB" id="A0A9W6KP79"/>
<dbReference type="SMART" id="SM00382">
    <property type="entry name" value="AAA"/>
    <property type="match status" value="1"/>
</dbReference>
<dbReference type="SUPFAM" id="SSF52540">
    <property type="entry name" value="P-loop containing nucleoside triphosphate hydrolases"/>
    <property type="match status" value="1"/>
</dbReference>
<evidence type="ECO:0000256" key="1">
    <source>
        <dbReference type="ARBA" id="ARBA00022448"/>
    </source>
</evidence>
<reference evidence="5" key="2">
    <citation type="submission" date="2023-01" db="EMBL/GenBank/DDBJ databases">
        <authorList>
            <person name="Sun Q."/>
            <person name="Evtushenko L."/>
        </authorList>
    </citation>
    <scope>NUCLEOTIDE SEQUENCE</scope>
    <source>
        <strain evidence="5">VKM Ac-1321</strain>
    </source>
</reference>
<dbReference type="GO" id="GO:0005524">
    <property type="term" value="F:ATP binding"/>
    <property type="evidence" value="ECO:0007669"/>
    <property type="project" value="UniProtKB-KW"/>
</dbReference>
<dbReference type="InterPro" id="IPR017871">
    <property type="entry name" value="ABC_transporter-like_CS"/>
</dbReference>
<sequence>MTPPAIEVEALAKTFGNVPVLRGITAAIPAGAMTAIVGPSGCGKSTMLFCLAGLERPTDGRVTVLGHDLSRLSARAVARLYRDRIGFVFQTYNLIPSLSARENVVLPRRLAGGRVDLAAADALLAEMGLGDRQRVGAALLSSGEQQRVALARVLATDAGLVFADEPTGALDTHTAAVVLGRLRTLADGSKTVVMVTHDLDAASLADHVLVMRDGRLSAALSGPSADEIRRAMVPGGAPLVRGSR</sequence>
<keyword evidence="3" id="KW-0067">ATP-binding</keyword>
<dbReference type="InterPro" id="IPR027417">
    <property type="entry name" value="P-loop_NTPase"/>
</dbReference>
<keyword evidence="2" id="KW-0547">Nucleotide-binding</keyword>
<proteinExistence type="predicted"/>
<dbReference type="PROSITE" id="PS00211">
    <property type="entry name" value="ABC_TRANSPORTER_1"/>
    <property type="match status" value="1"/>
</dbReference>
<organism evidence="5 6">
    <name type="scientific">Dactylosporangium matsuzakiense</name>
    <dbReference type="NCBI Taxonomy" id="53360"/>
    <lineage>
        <taxon>Bacteria</taxon>
        <taxon>Bacillati</taxon>
        <taxon>Actinomycetota</taxon>
        <taxon>Actinomycetes</taxon>
        <taxon>Micromonosporales</taxon>
        <taxon>Micromonosporaceae</taxon>
        <taxon>Dactylosporangium</taxon>
    </lineage>
</organism>
<evidence type="ECO:0000256" key="2">
    <source>
        <dbReference type="ARBA" id="ARBA00022741"/>
    </source>
</evidence>
<dbReference type="GO" id="GO:0005886">
    <property type="term" value="C:plasma membrane"/>
    <property type="evidence" value="ECO:0007669"/>
    <property type="project" value="TreeGrafter"/>
</dbReference>
<evidence type="ECO:0000313" key="6">
    <source>
        <dbReference type="Proteomes" id="UP001143480"/>
    </source>
</evidence>
<evidence type="ECO:0000256" key="3">
    <source>
        <dbReference type="ARBA" id="ARBA00022840"/>
    </source>
</evidence>
<accession>A0A9W6KP79</accession>
<feature type="domain" description="ABC transporter" evidence="4">
    <location>
        <begin position="6"/>
        <end position="238"/>
    </location>
</feature>
<dbReference type="InterPro" id="IPR017911">
    <property type="entry name" value="MacB-like_ATP-bd"/>
</dbReference>
<dbReference type="InterPro" id="IPR003439">
    <property type="entry name" value="ABC_transporter-like_ATP-bd"/>
</dbReference>
<reference evidence="5" key="1">
    <citation type="journal article" date="2014" name="Int. J. Syst. Evol. Microbiol.">
        <title>Complete genome sequence of Corynebacterium casei LMG S-19264T (=DSM 44701T), isolated from a smear-ripened cheese.</title>
        <authorList>
            <consortium name="US DOE Joint Genome Institute (JGI-PGF)"/>
            <person name="Walter F."/>
            <person name="Albersmeier A."/>
            <person name="Kalinowski J."/>
            <person name="Ruckert C."/>
        </authorList>
    </citation>
    <scope>NUCLEOTIDE SEQUENCE</scope>
    <source>
        <strain evidence="5">VKM Ac-1321</strain>
    </source>
</reference>
<dbReference type="GO" id="GO:0016887">
    <property type="term" value="F:ATP hydrolysis activity"/>
    <property type="evidence" value="ECO:0007669"/>
    <property type="project" value="InterPro"/>
</dbReference>
<dbReference type="PANTHER" id="PTHR24220:SF685">
    <property type="entry name" value="ABC TRANSPORTER RELATED"/>
    <property type="match status" value="1"/>
</dbReference>